<evidence type="ECO:0000313" key="4">
    <source>
        <dbReference type="Proteomes" id="UP000187455"/>
    </source>
</evidence>
<feature type="compositionally biased region" description="Polar residues" evidence="1">
    <location>
        <begin position="359"/>
        <end position="380"/>
    </location>
</feature>
<gene>
    <name evidence="3" type="ORF">AYI68_g2209</name>
</gene>
<dbReference type="EMBL" id="LSSL01000807">
    <property type="protein sequence ID" value="OLY83647.1"/>
    <property type="molecule type" value="Genomic_DNA"/>
</dbReference>
<feature type="compositionally biased region" description="Basic and acidic residues" evidence="1">
    <location>
        <begin position="305"/>
        <end position="319"/>
    </location>
</feature>
<sequence length="380" mass="43426">MALQVSKMIKWFNGNDLFSRYNDILIFFYFVCGTILLNVMSLKDYPDRQEIKKGYEEIVRALKLTRKFSNVSSCLLKNLSLISGIKSKVYSENKKYIGEIPELKICALSPSDLDPWVIPLGSSLDPFSCCIVSKSCPIYKFLLVSNWENDPAIVSDRMRNKVYFSENEASSVQNLKHKDLKPTDPLKKIGGTVGGIPNQKKHLHKNINLSHLVYKKDGWVSINYTERDYNLAMFKLMSDSFTSNNTDDNPLRKSTSQPHPAHKYGIENSYEIIKTTQPLNPNTFIDSYSNKQGSYDLKMKYAQDQHKSPKILRSKEHKQNTMQKNNSYNLYGDIALIPEIETPVSNSSKRKTPEKIEDPSSSNPSFKNKISYLISSRSSP</sequence>
<reference evidence="3 4" key="1">
    <citation type="journal article" date="2016" name="Mol. Biol. Evol.">
        <title>Genome-Wide Survey of Gut Fungi (Harpellales) Reveals the First Horizontally Transferred Ubiquitin Gene from a Mosquito Host.</title>
        <authorList>
            <person name="Wang Y."/>
            <person name="White M.M."/>
            <person name="Kvist S."/>
            <person name="Moncalvo J.M."/>
        </authorList>
    </citation>
    <scope>NUCLEOTIDE SEQUENCE [LARGE SCALE GENOMIC DNA]</scope>
    <source>
        <strain evidence="3 4">ALG-7-W6</strain>
    </source>
</reference>
<feature type="transmembrane region" description="Helical" evidence="2">
    <location>
        <begin position="24"/>
        <end position="42"/>
    </location>
</feature>
<feature type="region of interest" description="Disordered" evidence="1">
    <location>
        <begin position="243"/>
        <end position="263"/>
    </location>
</feature>
<feature type="region of interest" description="Disordered" evidence="1">
    <location>
        <begin position="339"/>
        <end position="380"/>
    </location>
</feature>
<feature type="compositionally biased region" description="Polar residues" evidence="1">
    <location>
        <begin position="243"/>
        <end position="258"/>
    </location>
</feature>
<evidence type="ECO:0000256" key="1">
    <source>
        <dbReference type="SAM" id="MobiDB-lite"/>
    </source>
</evidence>
<evidence type="ECO:0000256" key="2">
    <source>
        <dbReference type="SAM" id="Phobius"/>
    </source>
</evidence>
<protein>
    <submittedName>
        <fullName evidence="3">Uncharacterized protein</fullName>
    </submittedName>
</protein>
<keyword evidence="2" id="KW-1133">Transmembrane helix</keyword>
<dbReference type="AlphaFoldDB" id="A0A1R0H3D1"/>
<keyword evidence="4" id="KW-1185">Reference proteome</keyword>
<proteinExistence type="predicted"/>
<dbReference type="Proteomes" id="UP000187455">
    <property type="component" value="Unassembled WGS sequence"/>
</dbReference>
<accession>A0A1R0H3D1</accession>
<keyword evidence="2" id="KW-0812">Transmembrane</keyword>
<keyword evidence="2" id="KW-0472">Membrane</keyword>
<comment type="caution">
    <text evidence="3">The sequence shown here is derived from an EMBL/GenBank/DDBJ whole genome shotgun (WGS) entry which is preliminary data.</text>
</comment>
<feature type="region of interest" description="Disordered" evidence="1">
    <location>
        <begin position="305"/>
        <end position="325"/>
    </location>
</feature>
<name>A0A1R0H3D1_9FUNG</name>
<organism evidence="3 4">
    <name type="scientific">Smittium mucronatum</name>
    <dbReference type="NCBI Taxonomy" id="133383"/>
    <lineage>
        <taxon>Eukaryota</taxon>
        <taxon>Fungi</taxon>
        <taxon>Fungi incertae sedis</taxon>
        <taxon>Zoopagomycota</taxon>
        <taxon>Kickxellomycotina</taxon>
        <taxon>Harpellomycetes</taxon>
        <taxon>Harpellales</taxon>
        <taxon>Legeriomycetaceae</taxon>
        <taxon>Smittium</taxon>
    </lineage>
</organism>
<evidence type="ECO:0000313" key="3">
    <source>
        <dbReference type="EMBL" id="OLY83647.1"/>
    </source>
</evidence>